<dbReference type="Proteomes" id="UP001215598">
    <property type="component" value="Unassembled WGS sequence"/>
</dbReference>
<accession>A0AAD7HJ41</accession>
<dbReference type="EMBL" id="JARKIB010000225">
    <property type="protein sequence ID" value="KAJ7721896.1"/>
    <property type="molecule type" value="Genomic_DNA"/>
</dbReference>
<dbReference type="AlphaFoldDB" id="A0AAD7HJ41"/>
<evidence type="ECO:0000313" key="2">
    <source>
        <dbReference type="Proteomes" id="UP001215598"/>
    </source>
</evidence>
<reference evidence="1" key="1">
    <citation type="submission" date="2023-03" db="EMBL/GenBank/DDBJ databases">
        <title>Massive genome expansion in bonnet fungi (Mycena s.s.) driven by repeated elements and novel gene families across ecological guilds.</title>
        <authorList>
            <consortium name="Lawrence Berkeley National Laboratory"/>
            <person name="Harder C.B."/>
            <person name="Miyauchi S."/>
            <person name="Viragh M."/>
            <person name="Kuo A."/>
            <person name="Thoen E."/>
            <person name="Andreopoulos B."/>
            <person name="Lu D."/>
            <person name="Skrede I."/>
            <person name="Drula E."/>
            <person name="Henrissat B."/>
            <person name="Morin E."/>
            <person name="Kohler A."/>
            <person name="Barry K."/>
            <person name="LaButti K."/>
            <person name="Morin E."/>
            <person name="Salamov A."/>
            <person name="Lipzen A."/>
            <person name="Mereny Z."/>
            <person name="Hegedus B."/>
            <person name="Baldrian P."/>
            <person name="Stursova M."/>
            <person name="Weitz H."/>
            <person name="Taylor A."/>
            <person name="Grigoriev I.V."/>
            <person name="Nagy L.G."/>
            <person name="Martin F."/>
            <person name="Kauserud H."/>
        </authorList>
    </citation>
    <scope>NUCLEOTIDE SEQUENCE</scope>
    <source>
        <strain evidence="1">CBHHK182m</strain>
    </source>
</reference>
<proteinExistence type="predicted"/>
<sequence length="419" mass="47756">MPTFKSLSAALRISKTWYAVFQTHSRSILRAVAENVAGPALPDAVRALRYSVSAKRKEVDQLTKQEYCRLVENAAVVRRLEVAFSLKYRDPLSTASQLNWTESWRFARAVYRIMLYCEVFHISDDEDEFRDLLVQGSRYDEVITQRVAMLNKYPMTELFELDTVLVFLRRIAIEFGGDFIEDEDVFPQDTDALISTGPAAVLHAWEHEDGNSIVETLGYAVWMSRPYALLSDFFAGPLQQIWGDREVSPPSGNAKSLLDEAAYQSPPCDQCGLTSSNKLRCEHDWAGLRLNIRGLFPGNLSQNSTEMELFEESKSWADKHKLISEIYALKTAEYRDWMSSDALCDACLLKFLTAHLHLWLLELKSKDGDVPEDCSDGYWSDVQAEVTLHALTKNGFKKSFRTVKSGLYCHRLHYLGFLV</sequence>
<organism evidence="1 2">
    <name type="scientific">Mycena metata</name>
    <dbReference type="NCBI Taxonomy" id="1033252"/>
    <lineage>
        <taxon>Eukaryota</taxon>
        <taxon>Fungi</taxon>
        <taxon>Dikarya</taxon>
        <taxon>Basidiomycota</taxon>
        <taxon>Agaricomycotina</taxon>
        <taxon>Agaricomycetes</taxon>
        <taxon>Agaricomycetidae</taxon>
        <taxon>Agaricales</taxon>
        <taxon>Marasmiineae</taxon>
        <taxon>Mycenaceae</taxon>
        <taxon>Mycena</taxon>
    </lineage>
</organism>
<name>A0AAD7HJ41_9AGAR</name>
<keyword evidence="2" id="KW-1185">Reference proteome</keyword>
<protein>
    <submittedName>
        <fullName evidence="1">Uncharacterized protein</fullName>
    </submittedName>
</protein>
<comment type="caution">
    <text evidence="1">The sequence shown here is derived from an EMBL/GenBank/DDBJ whole genome shotgun (WGS) entry which is preliminary data.</text>
</comment>
<gene>
    <name evidence="1" type="ORF">B0H16DRAFT_1699480</name>
</gene>
<evidence type="ECO:0000313" key="1">
    <source>
        <dbReference type="EMBL" id="KAJ7721896.1"/>
    </source>
</evidence>